<evidence type="ECO:0000313" key="4">
    <source>
        <dbReference type="EMBL" id="KAK7096259.1"/>
    </source>
</evidence>
<dbReference type="GO" id="GO:0005737">
    <property type="term" value="C:cytoplasm"/>
    <property type="evidence" value="ECO:0007669"/>
    <property type="project" value="TreeGrafter"/>
</dbReference>
<dbReference type="InterPro" id="IPR032675">
    <property type="entry name" value="LRR_dom_sf"/>
</dbReference>
<dbReference type="Pfam" id="PF25372">
    <property type="entry name" value="DUF7885"/>
    <property type="match status" value="1"/>
</dbReference>
<dbReference type="EMBL" id="JBAMIC010000014">
    <property type="protein sequence ID" value="KAK7096259.1"/>
    <property type="molecule type" value="Genomic_DNA"/>
</dbReference>
<dbReference type="SUPFAM" id="SSF52047">
    <property type="entry name" value="RNI-like"/>
    <property type="match status" value="1"/>
</dbReference>
<dbReference type="SMART" id="SM00367">
    <property type="entry name" value="LRR_CC"/>
    <property type="match status" value="9"/>
</dbReference>
<reference evidence="4 5" key="1">
    <citation type="submission" date="2024-02" db="EMBL/GenBank/DDBJ databases">
        <title>Chromosome-scale genome assembly of the rough periwinkle Littorina saxatilis.</title>
        <authorList>
            <person name="De Jode A."/>
            <person name="Faria R."/>
            <person name="Formenti G."/>
            <person name="Sims Y."/>
            <person name="Smith T.P."/>
            <person name="Tracey A."/>
            <person name="Wood J.M.D."/>
            <person name="Zagrodzka Z.B."/>
            <person name="Johannesson K."/>
            <person name="Butlin R.K."/>
            <person name="Leder E.H."/>
        </authorList>
    </citation>
    <scope>NUCLEOTIDE SEQUENCE [LARGE SCALE GENOMIC DNA]</scope>
    <source>
        <strain evidence="4">Snail1</strain>
        <tissue evidence="4">Muscle</tissue>
    </source>
</reference>
<dbReference type="InterPro" id="IPR001810">
    <property type="entry name" value="F-box_dom"/>
</dbReference>
<feature type="compositionally biased region" description="Polar residues" evidence="2">
    <location>
        <begin position="248"/>
        <end position="281"/>
    </location>
</feature>
<dbReference type="InterPro" id="IPR006553">
    <property type="entry name" value="Leu-rich_rpt_Cys-con_subtyp"/>
</dbReference>
<dbReference type="InterPro" id="IPR001611">
    <property type="entry name" value="Leu-rich_rpt"/>
</dbReference>
<feature type="compositionally biased region" description="Low complexity" evidence="2">
    <location>
        <begin position="371"/>
        <end position="399"/>
    </location>
</feature>
<feature type="compositionally biased region" description="Low complexity" evidence="2">
    <location>
        <begin position="294"/>
        <end position="311"/>
    </location>
</feature>
<protein>
    <recommendedName>
        <fullName evidence="3">F-box domain-containing protein</fullName>
    </recommendedName>
</protein>
<dbReference type="InterPro" id="IPR050648">
    <property type="entry name" value="F-box_LRR-repeat"/>
</dbReference>
<dbReference type="Gene3D" id="3.80.10.10">
    <property type="entry name" value="Ribonuclease Inhibitor"/>
    <property type="match status" value="2"/>
</dbReference>
<dbReference type="Pfam" id="PF13516">
    <property type="entry name" value="LRR_6"/>
    <property type="match status" value="1"/>
</dbReference>
<dbReference type="Pfam" id="PF12937">
    <property type="entry name" value="F-box-like"/>
    <property type="match status" value="1"/>
</dbReference>
<dbReference type="SUPFAM" id="SSF81383">
    <property type="entry name" value="F-box domain"/>
    <property type="match status" value="1"/>
</dbReference>
<feature type="compositionally biased region" description="Polar residues" evidence="2">
    <location>
        <begin position="400"/>
        <end position="417"/>
    </location>
</feature>
<sequence length="917" mass="98890">MADQDGSASPRVMGDKAAEVKDSLPQNTHPTCLSPSTLCTISSSVSNLAVSENCQPCVSFDDCPEPDTSLCPAKKKRISEESREIFQTEHGVSSTQPCCAISSPENSRKSCKGKVPRNPVNYFPKDSAHTGAYARQDSLSSDSNEQSVTESVAVRQGGAMEPVRDEMEKPSCRQRIVSSVRPSRDQFRDGNVDCFDVCEQKLVQTQNPATSENTLTPSQYHCHDFGRSHRETDENAGELLTHLDTSEGNSSLRKMNVSSVGCSGDASSELPSANKTENRTSLDLGPQWSAGVPISSISSTHATNSSSVTVSDGGDNEKSSMEKVEVIHTAALSGWSTASEKQASQCYAAGTPFRIDFSKLGAGSSFSINLSASSSSSSSTDTSNSHGSGAGAPSSTSSADCGTNATHQEPSLTSVLAPSTAYEMDTSGCSESSSESASSSDDWANQSSARVNSARINPPRIPASSQGHGKARREGKGRNLKKKTPSYGLKTDAVDALLGLKRSEKMKIKQLPGRHRTKKYSSFSGADKANQLFHVGKEFITIDDLPLILLVHIFSFLPIATRVSRVSLVCKKWQVAVLDPSLWRRLDLRNLPRLKDGMLLKLASLSDRVSALILSDGLSTLLTDDGVVKALQQCPHLKKVKFNRCFFFSDEAFESVGHACHNLVCLNLSGCFTVTDKTLLAISEGCRQLQDLDIGQCAKITDSGVCAVARGCGHLTRFRLDQCGKLTNSAVEAIAEGCPQLQYLHLLSCSLNDAGILHLAKLTKLAVLDISNVSQLSPRVVERVTASCPHLETLAISLNRAIDDQCLKHIVQHCPRLKCLSCVACSLSDAGLHHIARHAANLERLDVAWCSDITDHGIVEISAACPRLRYLGIMRCGLITMATVEELLLQYPHIQYSNFELDSRRLLGRAAKEGFRT</sequence>
<dbReference type="PROSITE" id="PS50181">
    <property type="entry name" value="FBOX"/>
    <property type="match status" value="1"/>
</dbReference>
<accession>A0AAN9G692</accession>
<dbReference type="AlphaFoldDB" id="A0AAN9G692"/>
<evidence type="ECO:0000256" key="1">
    <source>
        <dbReference type="ARBA" id="ARBA00022786"/>
    </source>
</evidence>
<keyword evidence="1" id="KW-0833">Ubl conjugation pathway</keyword>
<keyword evidence="5" id="KW-1185">Reference proteome</keyword>
<dbReference type="PANTHER" id="PTHR13382:SF67">
    <property type="entry name" value="SCF E3 UBIQUITIN LIGASE COMPLEX F-BOX PROTEIN POF2"/>
    <property type="match status" value="1"/>
</dbReference>
<feature type="domain" description="F-box" evidence="3">
    <location>
        <begin position="539"/>
        <end position="586"/>
    </location>
</feature>
<dbReference type="InterPro" id="IPR057207">
    <property type="entry name" value="FBXL15_LRR"/>
</dbReference>
<dbReference type="PANTHER" id="PTHR13382">
    <property type="entry name" value="MITOCHONDRIAL ATP SYNTHASE COUPLING FACTOR B"/>
    <property type="match status" value="1"/>
</dbReference>
<organism evidence="4 5">
    <name type="scientific">Littorina saxatilis</name>
    <dbReference type="NCBI Taxonomy" id="31220"/>
    <lineage>
        <taxon>Eukaryota</taxon>
        <taxon>Metazoa</taxon>
        <taxon>Spiralia</taxon>
        <taxon>Lophotrochozoa</taxon>
        <taxon>Mollusca</taxon>
        <taxon>Gastropoda</taxon>
        <taxon>Caenogastropoda</taxon>
        <taxon>Littorinimorpha</taxon>
        <taxon>Littorinoidea</taxon>
        <taxon>Littorinidae</taxon>
        <taxon>Littorina</taxon>
    </lineage>
</organism>
<proteinExistence type="predicted"/>
<dbReference type="InterPro" id="IPR036047">
    <property type="entry name" value="F-box-like_dom_sf"/>
</dbReference>
<feature type="region of interest" description="Disordered" evidence="2">
    <location>
        <begin position="248"/>
        <end position="320"/>
    </location>
</feature>
<feature type="compositionally biased region" description="Low complexity" evidence="2">
    <location>
        <begin position="430"/>
        <end position="440"/>
    </location>
</feature>
<feature type="compositionally biased region" description="Basic and acidic residues" evidence="2">
    <location>
        <begin position="13"/>
        <end position="22"/>
    </location>
</feature>
<gene>
    <name evidence="4" type="ORF">V1264_005574</name>
</gene>
<feature type="compositionally biased region" description="Polar residues" evidence="2">
    <location>
        <begin position="441"/>
        <end position="455"/>
    </location>
</feature>
<feature type="compositionally biased region" description="Polar residues" evidence="2">
    <location>
        <begin position="137"/>
        <end position="150"/>
    </location>
</feature>
<evidence type="ECO:0000256" key="2">
    <source>
        <dbReference type="SAM" id="MobiDB-lite"/>
    </source>
</evidence>
<evidence type="ECO:0000259" key="3">
    <source>
        <dbReference type="PROSITE" id="PS50181"/>
    </source>
</evidence>
<feature type="compositionally biased region" description="Polar residues" evidence="2">
    <location>
        <begin position="24"/>
        <end position="34"/>
    </location>
</feature>
<feature type="region of interest" description="Disordered" evidence="2">
    <location>
        <begin position="1"/>
        <end position="34"/>
    </location>
</feature>
<dbReference type="Proteomes" id="UP001374579">
    <property type="component" value="Unassembled WGS sequence"/>
</dbReference>
<feature type="region of interest" description="Disordered" evidence="2">
    <location>
        <begin position="371"/>
        <end position="486"/>
    </location>
</feature>
<name>A0AAN9G692_9CAEN</name>
<comment type="caution">
    <text evidence="4">The sequence shown here is derived from an EMBL/GenBank/DDBJ whole genome shotgun (WGS) entry which is preliminary data.</text>
</comment>
<evidence type="ECO:0000313" key="5">
    <source>
        <dbReference type="Proteomes" id="UP001374579"/>
    </source>
</evidence>
<feature type="region of interest" description="Disordered" evidence="2">
    <location>
        <begin position="82"/>
        <end position="150"/>
    </location>
</feature>